<proteinExistence type="predicted"/>
<name>A0A9P9FEG0_9HYPO</name>
<feature type="compositionally biased region" description="Acidic residues" evidence="5">
    <location>
        <begin position="159"/>
        <end position="176"/>
    </location>
</feature>
<dbReference type="GO" id="GO:0005634">
    <property type="term" value="C:nucleus"/>
    <property type="evidence" value="ECO:0007669"/>
    <property type="project" value="UniProtKB-SubCell"/>
</dbReference>
<dbReference type="InterPro" id="IPR051027">
    <property type="entry name" value="bZIP_transcription_factors"/>
</dbReference>
<reference evidence="7" key="1">
    <citation type="journal article" date="2021" name="Nat. Commun.">
        <title>Genetic determinants of endophytism in the Arabidopsis root mycobiome.</title>
        <authorList>
            <person name="Mesny F."/>
            <person name="Miyauchi S."/>
            <person name="Thiergart T."/>
            <person name="Pickel B."/>
            <person name="Atanasova L."/>
            <person name="Karlsson M."/>
            <person name="Huettel B."/>
            <person name="Barry K.W."/>
            <person name="Haridas S."/>
            <person name="Chen C."/>
            <person name="Bauer D."/>
            <person name="Andreopoulos W."/>
            <person name="Pangilinan J."/>
            <person name="LaButti K."/>
            <person name="Riley R."/>
            <person name="Lipzen A."/>
            <person name="Clum A."/>
            <person name="Drula E."/>
            <person name="Henrissat B."/>
            <person name="Kohler A."/>
            <person name="Grigoriev I.V."/>
            <person name="Martin F.M."/>
            <person name="Hacquard S."/>
        </authorList>
    </citation>
    <scope>NUCLEOTIDE SEQUENCE</scope>
    <source>
        <strain evidence="7">MPI-CAGE-AT-0021</strain>
    </source>
</reference>
<dbReference type="Proteomes" id="UP000717696">
    <property type="component" value="Unassembled WGS sequence"/>
</dbReference>
<evidence type="ECO:0000313" key="8">
    <source>
        <dbReference type="Proteomes" id="UP000717696"/>
    </source>
</evidence>
<evidence type="ECO:0000256" key="1">
    <source>
        <dbReference type="ARBA" id="ARBA00004123"/>
    </source>
</evidence>
<dbReference type="PROSITE" id="PS50217">
    <property type="entry name" value="BZIP"/>
    <property type="match status" value="1"/>
</dbReference>
<feature type="domain" description="BZIP" evidence="6">
    <location>
        <begin position="175"/>
        <end position="238"/>
    </location>
</feature>
<dbReference type="AlphaFoldDB" id="A0A9P9FEG0"/>
<dbReference type="GO" id="GO:0003700">
    <property type="term" value="F:DNA-binding transcription factor activity"/>
    <property type="evidence" value="ECO:0007669"/>
    <property type="project" value="InterPro"/>
</dbReference>
<gene>
    <name evidence="7" type="ORF">B0J13DRAFT_126915</name>
</gene>
<dbReference type="Gene3D" id="1.20.5.170">
    <property type="match status" value="1"/>
</dbReference>
<evidence type="ECO:0000313" key="7">
    <source>
        <dbReference type="EMBL" id="KAH7160332.1"/>
    </source>
</evidence>
<dbReference type="InterPro" id="IPR046347">
    <property type="entry name" value="bZIP_sf"/>
</dbReference>
<accession>A0A9P9FEG0</accession>
<comment type="subcellular location">
    <subcellularLocation>
        <location evidence="1">Nucleus</location>
    </subcellularLocation>
</comment>
<organism evidence="7 8">
    <name type="scientific">Dactylonectria estremocensis</name>
    <dbReference type="NCBI Taxonomy" id="1079267"/>
    <lineage>
        <taxon>Eukaryota</taxon>
        <taxon>Fungi</taxon>
        <taxon>Dikarya</taxon>
        <taxon>Ascomycota</taxon>
        <taxon>Pezizomycotina</taxon>
        <taxon>Sordariomycetes</taxon>
        <taxon>Hypocreomycetidae</taxon>
        <taxon>Hypocreales</taxon>
        <taxon>Nectriaceae</taxon>
        <taxon>Dactylonectria</taxon>
    </lineage>
</organism>
<protein>
    <recommendedName>
        <fullName evidence="6">BZIP domain-containing protein</fullName>
    </recommendedName>
</protein>
<evidence type="ECO:0000256" key="3">
    <source>
        <dbReference type="ARBA" id="ARBA00023163"/>
    </source>
</evidence>
<dbReference type="EMBL" id="JAGMUU010000002">
    <property type="protein sequence ID" value="KAH7160332.1"/>
    <property type="molecule type" value="Genomic_DNA"/>
</dbReference>
<dbReference type="SUPFAM" id="SSF57959">
    <property type="entry name" value="Leucine zipper domain"/>
    <property type="match status" value="1"/>
</dbReference>
<keyword evidence="2" id="KW-0805">Transcription regulation</keyword>
<dbReference type="InterPro" id="IPR004827">
    <property type="entry name" value="bZIP"/>
</dbReference>
<keyword evidence="4" id="KW-0539">Nucleus</keyword>
<keyword evidence="8" id="KW-1185">Reference proteome</keyword>
<dbReference type="PANTHER" id="PTHR19304">
    <property type="entry name" value="CYCLIC-AMP RESPONSE ELEMENT BINDING PROTEIN"/>
    <property type="match status" value="1"/>
</dbReference>
<dbReference type="OrthoDB" id="295274at2759"/>
<evidence type="ECO:0000256" key="5">
    <source>
        <dbReference type="SAM" id="MobiDB-lite"/>
    </source>
</evidence>
<dbReference type="SMART" id="SM00338">
    <property type="entry name" value="BRLZ"/>
    <property type="match status" value="1"/>
</dbReference>
<evidence type="ECO:0000256" key="4">
    <source>
        <dbReference type="ARBA" id="ARBA00023242"/>
    </source>
</evidence>
<feature type="region of interest" description="Disordered" evidence="5">
    <location>
        <begin position="108"/>
        <end position="196"/>
    </location>
</feature>
<comment type="caution">
    <text evidence="7">The sequence shown here is derived from an EMBL/GenBank/DDBJ whole genome shotgun (WGS) entry which is preliminary data.</text>
</comment>
<dbReference type="CDD" id="cd14687">
    <property type="entry name" value="bZIP_ATF2"/>
    <property type="match status" value="1"/>
</dbReference>
<feature type="compositionally biased region" description="Polar residues" evidence="5">
    <location>
        <begin position="135"/>
        <end position="152"/>
    </location>
</feature>
<evidence type="ECO:0000259" key="6">
    <source>
        <dbReference type="PROSITE" id="PS50217"/>
    </source>
</evidence>
<keyword evidence="3" id="KW-0804">Transcription</keyword>
<evidence type="ECO:0000256" key="2">
    <source>
        <dbReference type="ARBA" id="ARBA00023015"/>
    </source>
</evidence>
<sequence>MMGTNNRQYIVSSGSYGNVGHNPTQQSFVNIDPLLTLATDTGDTSPSNWCPTWNEPVDMFDVAFSEPLMPVAFSTAQSFSGGNELAPGVVPIEPLMIVSPASITISDATEHASSPPKARKPRQAKQQRQQQRAQNKGQGSRRPSQEPLQTSRAVKAEVEVQDGEDDEVETEGDEETTRDQFLARNRLAASKSRRRKREWEKNLEARKLEAEQRNLNLKMERALLIENVGHLQNQIFSHGLCKDANIDKWLQNRAYRLANNPKEQHDGLPLGDAVLSYNT</sequence>